<evidence type="ECO:0000256" key="1">
    <source>
        <dbReference type="SAM" id="MobiDB-lite"/>
    </source>
</evidence>
<gene>
    <name evidence="2" type="ORF">PCOR1329_LOCUS74173</name>
</gene>
<name>A0ABN9X7K6_9DINO</name>
<feature type="region of interest" description="Disordered" evidence="1">
    <location>
        <begin position="187"/>
        <end position="213"/>
    </location>
</feature>
<feature type="compositionally biased region" description="Basic residues" evidence="1">
    <location>
        <begin position="203"/>
        <end position="213"/>
    </location>
</feature>
<evidence type="ECO:0000313" key="2">
    <source>
        <dbReference type="EMBL" id="CAK0895428.1"/>
    </source>
</evidence>
<organism evidence="2 3">
    <name type="scientific">Prorocentrum cordatum</name>
    <dbReference type="NCBI Taxonomy" id="2364126"/>
    <lineage>
        <taxon>Eukaryota</taxon>
        <taxon>Sar</taxon>
        <taxon>Alveolata</taxon>
        <taxon>Dinophyceae</taxon>
        <taxon>Prorocentrales</taxon>
        <taxon>Prorocentraceae</taxon>
        <taxon>Prorocentrum</taxon>
    </lineage>
</organism>
<comment type="caution">
    <text evidence="2">The sequence shown here is derived from an EMBL/GenBank/DDBJ whole genome shotgun (WGS) entry which is preliminary data.</text>
</comment>
<protein>
    <submittedName>
        <fullName evidence="2">Uncharacterized protein</fullName>
    </submittedName>
</protein>
<feature type="compositionally biased region" description="Low complexity" evidence="1">
    <location>
        <begin position="74"/>
        <end position="133"/>
    </location>
</feature>
<reference evidence="2" key="1">
    <citation type="submission" date="2023-10" db="EMBL/GenBank/DDBJ databases">
        <authorList>
            <person name="Chen Y."/>
            <person name="Shah S."/>
            <person name="Dougan E. K."/>
            <person name="Thang M."/>
            <person name="Chan C."/>
        </authorList>
    </citation>
    <scope>NUCLEOTIDE SEQUENCE [LARGE SCALE GENOMIC DNA]</scope>
</reference>
<sequence>MPRRAMHCVRALFGRPRVRGPAQHLAEPLASEVPEQTPEDLESLKTAAAAEAQAVEATVGAAPQPCDEQPPPAAEAACRPEQAPTEAGSQVPAPEQAAAAAETAAAAAAPVEPQRQQEPAAAEVAPAPAAPAELQRQDRAAEPGPLEAKRRDPATGKALTYQALLKQYKDGTYSDSELESYWEQSCVPLKGGGQGKDGSSAQKRGKPKPKRKA</sequence>
<feature type="region of interest" description="Disordered" evidence="1">
    <location>
        <begin position="29"/>
        <end position="157"/>
    </location>
</feature>
<dbReference type="Proteomes" id="UP001189429">
    <property type="component" value="Unassembled WGS sequence"/>
</dbReference>
<feature type="compositionally biased region" description="Basic and acidic residues" evidence="1">
    <location>
        <begin position="135"/>
        <end position="154"/>
    </location>
</feature>
<evidence type="ECO:0000313" key="3">
    <source>
        <dbReference type="Proteomes" id="UP001189429"/>
    </source>
</evidence>
<accession>A0ABN9X7K6</accession>
<proteinExistence type="predicted"/>
<dbReference type="EMBL" id="CAUYUJ010020037">
    <property type="protein sequence ID" value="CAK0895428.1"/>
    <property type="molecule type" value="Genomic_DNA"/>
</dbReference>
<keyword evidence="3" id="KW-1185">Reference proteome</keyword>
<feature type="compositionally biased region" description="Low complexity" evidence="1">
    <location>
        <begin position="46"/>
        <end position="67"/>
    </location>
</feature>